<evidence type="ECO:0000313" key="2">
    <source>
        <dbReference type="EMBL" id="WDE07267.1"/>
    </source>
</evidence>
<dbReference type="AlphaFoldDB" id="A0AAE9Z6R4"/>
<sequence>MKENRSYISAQIQRTLNIIKVMAGKEVEGISPSEITLYTNISASNVTRTLANLAEQKFVERLPSNEKRWRLSAGLVQISNTVALNLNKAQQQLQQDQHNYSRLSV</sequence>
<dbReference type="Gene3D" id="1.10.10.10">
    <property type="entry name" value="Winged helix-like DNA-binding domain superfamily/Winged helix DNA-binding domain"/>
    <property type="match status" value="1"/>
</dbReference>
<dbReference type="InterPro" id="IPR036390">
    <property type="entry name" value="WH_DNA-bd_sf"/>
</dbReference>
<evidence type="ECO:0000259" key="1">
    <source>
        <dbReference type="Pfam" id="PF12802"/>
    </source>
</evidence>
<dbReference type="Proteomes" id="UP000032352">
    <property type="component" value="Chromosome"/>
</dbReference>
<reference evidence="2 3" key="2">
    <citation type="journal article" date="2022" name="Mar. Drugs">
        <title>Bioassay-Guided Fractionation Leads to the Detection of Cholic Acid Generated by the Rare Thalassomonas sp.</title>
        <authorList>
            <person name="Pheiffer F."/>
            <person name="Schneider Y.K."/>
            <person name="Hansen E.H."/>
            <person name="Andersen J.H."/>
            <person name="Isaksson J."/>
            <person name="Busche T."/>
            <person name="R C."/>
            <person name="Kalinowski J."/>
            <person name="Zyl L.V."/>
            <person name="Trindade M."/>
        </authorList>
    </citation>
    <scope>NUCLEOTIDE SEQUENCE [LARGE SCALE GENOMIC DNA]</scope>
    <source>
        <strain evidence="2 3">XOM25</strain>
    </source>
</reference>
<name>A0AAE9Z6R4_9GAMM</name>
<dbReference type="KEGG" id="tvd:SG34_010455"/>
<feature type="domain" description="HTH marR-type" evidence="1">
    <location>
        <begin position="24"/>
        <end position="66"/>
    </location>
</feature>
<dbReference type="InterPro" id="IPR036388">
    <property type="entry name" value="WH-like_DNA-bd_sf"/>
</dbReference>
<evidence type="ECO:0000313" key="3">
    <source>
        <dbReference type="Proteomes" id="UP000032352"/>
    </source>
</evidence>
<dbReference type="RefSeq" id="WP_044840701.1">
    <property type="nucleotide sequence ID" value="NZ_CP059733.1"/>
</dbReference>
<organism evidence="2 3">
    <name type="scientific">Thalassomonas viridans</name>
    <dbReference type="NCBI Taxonomy" id="137584"/>
    <lineage>
        <taxon>Bacteria</taxon>
        <taxon>Pseudomonadati</taxon>
        <taxon>Pseudomonadota</taxon>
        <taxon>Gammaproteobacteria</taxon>
        <taxon>Alteromonadales</taxon>
        <taxon>Colwelliaceae</taxon>
        <taxon>Thalassomonas</taxon>
    </lineage>
</organism>
<dbReference type="SUPFAM" id="SSF46785">
    <property type="entry name" value="Winged helix' DNA-binding domain"/>
    <property type="match status" value="1"/>
</dbReference>
<accession>A0AAE9Z6R4</accession>
<dbReference type="EMBL" id="CP059733">
    <property type="protein sequence ID" value="WDE07267.1"/>
    <property type="molecule type" value="Genomic_DNA"/>
</dbReference>
<protein>
    <submittedName>
        <fullName evidence="2">MarR family transcriptional regulator</fullName>
    </submittedName>
</protein>
<dbReference type="InterPro" id="IPR000835">
    <property type="entry name" value="HTH_MarR-typ"/>
</dbReference>
<keyword evidence="3" id="KW-1185">Reference proteome</keyword>
<proteinExistence type="predicted"/>
<reference evidence="2 3" key="1">
    <citation type="journal article" date="2015" name="Genome Announc.">
        <title>Draft Genome Sequences of Marine Isolates of Thalassomonas viridans and Thalassomonas actiniarum.</title>
        <authorList>
            <person name="Olonade I."/>
            <person name="van Zyl L.J."/>
            <person name="Trindade M."/>
        </authorList>
    </citation>
    <scope>NUCLEOTIDE SEQUENCE [LARGE SCALE GENOMIC DNA]</scope>
    <source>
        <strain evidence="2 3">XOM25</strain>
    </source>
</reference>
<dbReference type="GO" id="GO:0003700">
    <property type="term" value="F:DNA-binding transcription factor activity"/>
    <property type="evidence" value="ECO:0007669"/>
    <property type="project" value="InterPro"/>
</dbReference>
<gene>
    <name evidence="2" type="ORF">SG34_010455</name>
</gene>
<dbReference type="Pfam" id="PF12802">
    <property type="entry name" value="MarR_2"/>
    <property type="match status" value="1"/>
</dbReference>